<reference evidence="20" key="1">
    <citation type="journal article" date="2018" name="Sci. Rep.">
        <title>The bipartite mitochondrial genome of Ruizia karukerae (Rhigonematomorpha, Nematoda).</title>
        <authorList>
            <person name="Kim T."/>
            <person name="Kern E."/>
            <person name="Park C."/>
            <person name="Nadler S.A."/>
            <person name="Bae Y.J."/>
            <person name="Park J.K."/>
        </authorList>
    </citation>
    <scope>NUCLEOTIDE SEQUENCE</scope>
    <source>
        <strain evidence="20">Chromosome II</strain>
    </source>
</reference>
<dbReference type="InterPro" id="IPR048259">
    <property type="entry name" value="Cytochrome_b_N_euk/bac"/>
</dbReference>
<evidence type="ECO:0000256" key="2">
    <source>
        <dbReference type="ARBA" id="ARBA00004448"/>
    </source>
</evidence>
<dbReference type="AlphaFoldDB" id="A0A343YNA7"/>
<comment type="cofactor">
    <cofactor evidence="17">
        <name>heme b</name>
        <dbReference type="ChEBI" id="CHEBI:60344"/>
    </cofactor>
    <text evidence="17">Binds 2 heme groups non-covalently.</text>
</comment>
<evidence type="ECO:0000256" key="16">
    <source>
        <dbReference type="ARBA" id="ARBA00023136"/>
    </source>
</evidence>
<dbReference type="Pfam" id="PF00033">
    <property type="entry name" value="Cytochrome_B"/>
    <property type="match status" value="1"/>
</dbReference>
<keyword evidence="8 17" id="KW-0812">Transmembrane</keyword>
<dbReference type="PROSITE" id="PS51003">
    <property type="entry name" value="CYTB_CTER"/>
    <property type="match status" value="1"/>
</dbReference>
<geneLocation type="mitochondrion" evidence="20"/>
<evidence type="ECO:0000256" key="10">
    <source>
        <dbReference type="ARBA" id="ARBA00022792"/>
    </source>
</evidence>
<evidence type="ECO:0000256" key="1">
    <source>
        <dbReference type="ARBA" id="ARBA00002566"/>
    </source>
</evidence>
<dbReference type="GO" id="GO:0008121">
    <property type="term" value="F:quinol-cytochrome-c reductase activity"/>
    <property type="evidence" value="ECO:0007669"/>
    <property type="project" value="TreeGrafter"/>
</dbReference>
<dbReference type="GO" id="GO:0005743">
    <property type="term" value="C:mitochondrial inner membrane"/>
    <property type="evidence" value="ECO:0007669"/>
    <property type="project" value="UniProtKB-SubCell"/>
</dbReference>
<dbReference type="InterPro" id="IPR016174">
    <property type="entry name" value="Di-haem_cyt_TM"/>
</dbReference>
<dbReference type="GO" id="GO:0046872">
    <property type="term" value="F:metal ion binding"/>
    <property type="evidence" value="ECO:0007669"/>
    <property type="project" value="UniProtKB-UniRule"/>
</dbReference>
<dbReference type="GO" id="GO:0006122">
    <property type="term" value="P:mitochondrial electron transport, ubiquinol to cytochrome c"/>
    <property type="evidence" value="ECO:0007669"/>
    <property type="project" value="TreeGrafter"/>
</dbReference>
<organism evidence="20">
    <name type="scientific">Ruizia karukerae</name>
    <dbReference type="NCBI Taxonomy" id="2201929"/>
    <lineage>
        <taxon>Eukaryota</taxon>
        <taxon>Metazoa</taxon>
        <taxon>Ecdysozoa</taxon>
        <taxon>Nematoda</taxon>
        <taxon>Chromadorea</taxon>
        <taxon>Rhabditida</taxon>
        <taxon>Spirurina</taxon>
        <taxon>Rhigonematomorpha</taxon>
        <taxon>Rhigonematoidea</taxon>
        <taxon>Rhigonematidae</taxon>
        <taxon>Ruizia</taxon>
    </lineage>
</organism>
<feature type="transmembrane region" description="Helical" evidence="17">
    <location>
        <begin position="306"/>
        <end position="328"/>
    </location>
</feature>
<feature type="domain" description="Cytochrome b/b6 N-terminal region profile" evidence="18">
    <location>
        <begin position="1"/>
        <end position="198"/>
    </location>
</feature>
<evidence type="ECO:0000256" key="13">
    <source>
        <dbReference type="ARBA" id="ARBA00023004"/>
    </source>
</evidence>
<feature type="transmembrane region" description="Helical" evidence="17">
    <location>
        <begin position="166"/>
        <end position="188"/>
    </location>
</feature>
<keyword evidence="5 17" id="KW-0813">Transport</keyword>
<dbReference type="PANTHER" id="PTHR19271">
    <property type="entry name" value="CYTOCHROME B"/>
    <property type="match status" value="1"/>
</dbReference>
<evidence type="ECO:0000256" key="15">
    <source>
        <dbReference type="ARBA" id="ARBA00023128"/>
    </source>
</evidence>
<accession>A0A343YNA7</accession>
<evidence type="ECO:0000256" key="6">
    <source>
        <dbReference type="ARBA" id="ARBA00022617"/>
    </source>
</evidence>
<keyword evidence="12 17" id="KW-1133">Transmembrane helix</keyword>
<proteinExistence type="inferred from homology"/>
<dbReference type="CDD" id="cd00284">
    <property type="entry name" value="Cytochrome_b_N"/>
    <property type="match status" value="1"/>
</dbReference>
<feature type="transmembrane region" description="Helical" evidence="17">
    <location>
        <begin position="101"/>
        <end position="123"/>
    </location>
</feature>
<feature type="transmembrane region" description="Helical" evidence="17">
    <location>
        <begin position="76"/>
        <end position="94"/>
    </location>
</feature>
<protein>
    <recommendedName>
        <fullName evidence="4 17">Cytochrome b</fullName>
    </recommendedName>
</protein>
<dbReference type="InterPro" id="IPR005798">
    <property type="entry name" value="Cyt_b/b6_C"/>
</dbReference>
<dbReference type="SUPFAM" id="SSF81648">
    <property type="entry name" value="a domain/subunit of cytochrome bc1 complex (Ubiquinol-cytochrome c reductase)"/>
    <property type="match status" value="1"/>
</dbReference>
<gene>
    <name evidence="20" type="primary">CYTB</name>
</gene>
<keyword evidence="16 17" id="KW-0472">Membrane</keyword>
<comment type="subcellular location">
    <subcellularLocation>
        <location evidence="2">Mitochondrion inner membrane</location>
        <topology evidence="2">Multi-pass membrane protein</topology>
    </subcellularLocation>
</comment>
<evidence type="ECO:0000256" key="7">
    <source>
        <dbReference type="ARBA" id="ARBA00022660"/>
    </source>
</evidence>
<name>A0A343YNA7_9BILA</name>
<feature type="transmembrane region" description="Helical" evidence="17">
    <location>
        <begin position="340"/>
        <end position="361"/>
    </location>
</feature>
<feature type="domain" description="Cytochrome b/b6 C-terminal region profile" evidence="19">
    <location>
        <begin position="199"/>
        <end position="362"/>
    </location>
</feature>
<evidence type="ECO:0000259" key="18">
    <source>
        <dbReference type="PROSITE" id="PS51002"/>
    </source>
</evidence>
<evidence type="ECO:0000256" key="11">
    <source>
        <dbReference type="ARBA" id="ARBA00022982"/>
    </source>
</evidence>
<comment type="subunit">
    <text evidence="3">The main subunits of complex b-c1 are: cytochrome b, cytochrome c1 and the Rieske protein.</text>
</comment>
<dbReference type="Pfam" id="PF00032">
    <property type="entry name" value="Cytochrom_B_C"/>
    <property type="match status" value="1"/>
</dbReference>
<feature type="transmembrane region" description="Helical" evidence="17">
    <location>
        <begin position="21"/>
        <end position="44"/>
    </location>
</feature>
<evidence type="ECO:0000256" key="14">
    <source>
        <dbReference type="ARBA" id="ARBA00023075"/>
    </source>
</evidence>
<keyword evidence="9 17" id="KW-0479">Metal-binding</keyword>
<dbReference type="PROSITE" id="PS51002">
    <property type="entry name" value="CYTB_NTER"/>
    <property type="match status" value="1"/>
</dbReference>
<evidence type="ECO:0000256" key="4">
    <source>
        <dbReference type="ARBA" id="ARBA00013531"/>
    </source>
</evidence>
<comment type="similarity">
    <text evidence="17">Belongs to the cytochrome b family.</text>
</comment>
<evidence type="ECO:0000259" key="19">
    <source>
        <dbReference type="PROSITE" id="PS51003"/>
    </source>
</evidence>
<evidence type="ECO:0000313" key="20">
    <source>
        <dbReference type="EMBL" id="AWL21404.1"/>
    </source>
</evidence>
<feature type="transmembrane region" description="Helical" evidence="17">
    <location>
        <begin position="129"/>
        <end position="154"/>
    </location>
</feature>
<keyword evidence="14" id="KW-0830">Ubiquinone</keyword>
<keyword evidence="7 17" id="KW-0679">Respiratory chain</keyword>
<evidence type="ECO:0000256" key="17">
    <source>
        <dbReference type="RuleBase" id="RU362117"/>
    </source>
</evidence>
<feature type="transmembrane region" description="Helical" evidence="17">
    <location>
        <begin position="218"/>
        <end position="238"/>
    </location>
</feature>
<dbReference type="InterPro" id="IPR005797">
    <property type="entry name" value="Cyt_b/b6_N"/>
</dbReference>
<feature type="transmembrane region" description="Helical" evidence="17">
    <location>
        <begin position="275"/>
        <end position="294"/>
    </location>
</feature>
<dbReference type="InterPro" id="IPR036150">
    <property type="entry name" value="Cyt_b/b6_C_sf"/>
</dbReference>
<evidence type="ECO:0000256" key="3">
    <source>
        <dbReference type="ARBA" id="ARBA00011649"/>
    </source>
</evidence>
<dbReference type="Gene3D" id="1.20.810.10">
    <property type="entry name" value="Cytochrome Bc1 Complex, Chain C"/>
    <property type="match status" value="1"/>
</dbReference>
<keyword evidence="6 17" id="KW-0349">Heme</keyword>
<keyword evidence="13 17" id="KW-0408">Iron</keyword>
<sequence length="362" mass="41970">MNKNFKSFLISLPSSKSLGYQWNYGSMLGMSLVFQLVTGVILSINYSSGTPFESVQYIMYECNGGWLFRSMHANGASLFFIFIYFHVAKGIYFVSSRLNKVWASGVVMLLLFMGISFLGYVLLWSQMSYWASVVITSLLSVIPIWGWSIIFWVWGGFSVTINTVKLFFVLHFLLPWAMLLFIVLHMMFLHETGSSSLLYTHSGESKLSFYSLYFYKDIFNVIFFIAFAMFVFISPYFFSDFENYEESNILMSPAHIVPEWYFLFAYAILRSIPNKMLGVILMFVSIMFLVIMFYPSSNYLSSVKIISFLSYMFFINFVFLSFIGGMPVEEPYIVCGQISSFLYFFIIIMMSFNTTLVNITYQ</sequence>
<evidence type="ECO:0000256" key="5">
    <source>
        <dbReference type="ARBA" id="ARBA00022448"/>
    </source>
</evidence>
<dbReference type="SUPFAM" id="SSF81342">
    <property type="entry name" value="Transmembrane di-heme cytochromes"/>
    <property type="match status" value="1"/>
</dbReference>
<dbReference type="EMBL" id="MF509851">
    <property type="protein sequence ID" value="AWL21404.1"/>
    <property type="molecule type" value="Genomic_DNA"/>
</dbReference>
<evidence type="ECO:0000256" key="12">
    <source>
        <dbReference type="ARBA" id="ARBA00022989"/>
    </source>
</evidence>
<dbReference type="GO" id="GO:0016491">
    <property type="term" value="F:oxidoreductase activity"/>
    <property type="evidence" value="ECO:0007669"/>
    <property type="project" value="UniProtKB-UniRule"/>
</dbReference>
<comment type="function">
    <text evidence="1 17">Component of the ubiquinol-cytochrome c reductase complex (complex III or cytochrome b-c1 complex) that is part of the mitochondrial respiratory chain. The b-c1 complex mediates electron transfer from ubiquinol to cytochrome c. Contributes to the generation of a proton gradient across the mitochondrial membrane that is then used for ATP synthesis.</text>
</comment>
<keyword evidence="11 17" id="KW-0249">Electron transport</keyword>
<dbReference type="InterPro" id="IPR027387">
    <property type="entry name" value="Cytb/b6-like_sf"/>
</dbReference>
<evidence type="ECO:0000256" key="8">
    <source>
        <dbReference type="ARBA" id="ARBA00022692"/>
    </source>
</evidence>
<dbReference type="PANTHER" id="PTHR19271:SF16">
    <property type="entry name" value="CYTOCHROME B"/>
    <property type="match status" value="1"/>
</dbReference>
<evidence type="ECO:0000256" key="9">
    <source>
        <dbReference type="ARBA" id="ARBA00022723"/>
    </source>
</evidence>
<keyword evidence="15 17" id="KW-0496">Mitochondrion</keyword>
<keyword evidence="10" id="KW-0999">Mitochondrion inner membrane</keyword>
<feature type="transmembrane region" description="Helical" evidence="17">
    <location>
        <begin position="250"/>
        <end position="269"/>
    </location>
</feature>